<sequence>MGRIVSKHVASGLCTGLLLAMSVPASAAVDAKLLEMLKANGSITAAQHSELQAELAKEQKETAAQKTAAAKFEEKIAWATKTQFKGDVRLRQEITSTDGRNAAGVDDSSDQDRQRIRMRLGAYSQVNPEVDVGIRIASGSSDDRRSTNQTMEGFFTKKSIWMDQAYIDFHPEAVKNLHLIGGKMAQPWFSVADVIWDGDINPEGLAATYKYPLGGSAELFGSAGYYNMDDNVDGEGVEFRHDTQMYTGQLGVKFAPADKVGVTLGGSVYSFDNDKLRDSNGNGIIDLATEASALTASGNTTSEFQLWEGFGQVDFTGLAVPLSFYGQYVVNSDANDEIRVNGRDGDGGNDGDTAWLVGFKTGYGKVKFDYNYRDVERNAVVGIFTDSDFASGFTGSRGHKFKLGYDLSKNFAAGATYYMTETDGMRGFVADTDTDTLQLDLEAKF</sequence>
<feature type="signal peptide" evidence="1">
    <location>
        <begin position="1"/>
        <end position="27"/>
    </location>
</feature>
<feature type="chain" id="PRO_5047488042" evidence="1">
    <location>
        <begin position="28"/>
        <end position="445"/>
    </location>
</feature>
<accession>A0ABS6N005</accession>
<dbReference type="RefSeq" id="WP_217682420.1">
    <property type="nucleotide sequence ID" value="NZ_JAHRGL010000040.1"/>
</dbReference>
<dbReference type="InterPro" id="IPR032638">
    <property type="entry name" value="Porin_5"/>
</dbReference>
<evidence type="ECO:0000313" key="3">
    <source>
        <dbReference type="Proteomes" id="UP000813068"/>
    </source>
</evidence>
<proteinExistence type="predicted"/>
<reference evidence="2 3" key="1">
    <citation type="submission" date="2021-06" db="EMBL/GenBank/DDBJ databases">
        <title>Differences between aerobic and microaerobic xylene degrading microbial communities.</title>
        <authorList>
            <person name="Banerjee S."/>
            <person name="Tancsics A."/>
        </authorList>
    </citation>
    <scope>NUCLEOTIDE SEQUENCE [LARGE SCALE GENOMIC DNA]</scope>
    <source>
        <strain evidence="2 3">MAP12</strain>
    </source>
</reference>
<comment type="caution">
    <text evidence="2">The sequence shown here is derived from an EMBL/GenBank/DDBJ whole genome shotgun (WGS) entry which is preliminary data.</text>
</comment>
<evidence type="ECO:0000256" key="1">
    <source>
        <dbReference type="SAM" id="SignalP"/>
    </source>
</evidence>
<keyword evidence="1" id="KW-0732">Signal</keyword>
<organism evidence="2 3">
    <name type="scientific">Geopseudomonas aromaticivorans</name>
    <dbReference type="NCBI Taxonomy" id="2849492"/>
    <lineage>
        <taxon>Bacteria</taxon>
        <taxon>Pseudomonadati</taxon>
        <taxon>Pseudomonadota</taxon>
        <taxon>Gammaproteobacteria</taxon>
        <taxon>Pseudomonadales</taxon>
        <taxon>Pseudomonadaceae</taxon>
        <taxon>Geopseudomonas</taxon>
    </lineage>
</organism>
<evidence type="ECO:0000313" key="2">
    <source>
        <dbReference type="EMBL" id="MBV2133984.1"/>
    </source>
</evidence>
<dbReference type="EMBL" id="JAHRGL010000040">
    <property type="protein sequence ID" value="MBV2133984.1"/>
    <property type="molecule type" value="Genomic_DNA"/>
</dbReference>
<name>A0ABS6N005_9GAMM</name>
<keyword evidence="3" id="KW-1185">Reference proteome</keyword>
<dbReference type="Proteomes" id="UP000813068">
    <property type="component" value="Unassembled WGS sequence"/>
</dbReference>
<dbReference type="Pfam" id="PF16930">
    <property type="entry name" value="Porin_5"/>
    <property type="match status" value="2"/>
</dbReference>
<protein>
    <submittedName>
        <fullName evidence="2">Porin</fullName>
    </submittedName>
</protein>
<gene>
    <name evidence="2" type="ORF">KRX52_14480</name>
</gene>